<evidence type="ECO:0000256" key="1">
    <source>
        <dbReference type="SAM" id="Phobius"/>
    </source>
</evidence>
<protein>
    <submittedName>
        <fullName evidence="2">Uncharacterized protein</fullName>
    </submittedName>
</protein>
<evidence type="ECO:0000313" key="3">
    <source>
        <dbReference type="Proteomes" id="UP001189624"/>
    </source>
</evidence>
<keyword evidence="3" id="KW-1185">Reference proteome</keyword>
<evidence type="ECO:0000313" key="2">
    <source>
        <dbReference type="EMBL" id="CAJ1930876.1"/>
    </source>
</evidence>
<gene>
    <name evidence="2" type="ORF">AYBTSS11_LOCUS4945</name>
</gene>
<sequence length="77" mass="8788">MDINSTVGPSTHIMFYIGMMDQHKIGTGLLLSTILLSLVFTYCVRAVHDFIIVGLRLRCVAERILYREEFHAMEKAT</sequence>
<reference evidence="2" key="1">
    <citation type="submission" date="2023-10" db="EMBL/GenBank/DDBJ databases">
        <authorList>
            <person name="Domelevo Entfellner J.-B."/>
        </authorList>
    </citation>
    <scope>NUCLEOTIDE SEQUENCE</scope>
</reference>
<accession>A0AA86SIM1</accession>
<keyword evidence="1" id="KW-1133">Transmembrane helix</keyword>
<organism evidence="2 3">
    <name type="scientific">Sphenostylis stenocarpa</name>
    <dbReference type="NCBI Taxonomy" id="92480"/>
    <lineage>
        <taxon>Eukaryota</taxon>
        <taxon>Viridiplantae</taxon>
        <taxon>Streptophyta</taxon>
        <taxon>Embryophyta</taxon>
        <taxon>Tracheophyta</taxon>
        <taxon>Spermatophyta</taxon>
        <taxon>Magnoliopsida</taxon>
        <taxon>eudicotyledons</taxon>
        <taxon>Gunneridae</taxon>
        <taxon>Pentapetalae</taxon>
        <taxon>rosids</taxon>
        <taxon>fabids</taxon>
        <taxon>Fabales</taxon>
        <taxon>Fabaceae</taxon>
        <taxon>Papilionoideae</taxon>
        <taxon>50 kb inversion clade</taxon>
        <taxon>NPAAA clade</taxon>
        <taxon>indigoferoid/millettioid clade</taxon>
        <taxon>Phaseoleae</taxon>
        <taxon>Sphenostylis</taxon>
    </lineage>
</organism>
<keyword evidence="1" id="KW-0812">Transmembrane</keyword>
<feature type="transmembrane region" description="Helical" evidence="1">
    <location>
        <begin position="25"/>
        <end position="48"/>
    </location>
</feature>
<dbReference type="Proteomes" id="UP001189624">
    <property type="component" value="Chromosome 2"/>
</dbReference>
<proteinExistence type="predicted"/>
<dbReference type="Gramene" id="rna-AYBTSS11_LOCUS4945">
    <property type="protein sequence ID" value="CAJ1930876.1"/>
    <property type="gene ID" value="gene-AYBTSS11_LOCUS4945"/>
</dbReference>
<dbReference type="AlphaFoldDB" id="A0AA86SIM1"/>
<keyword evidence="1" id="KW-0472">Membrane</keyword>
<dbReference type="EMBL" id="OY731399">
    <property type="protein sequence ID" value="CAJ1930876.1"/>
    <property type="molecule type" value="Genomic_DNA"/>
</dbReference>
<name>A0AA86SIM1_9FABA</name>